<evidence type="ECO:0000313" key="8">
    <source>
        <dbReference type="EMBL" id="MCY6959825.1"/>
    </source>
</evidence>
<accession>A0ABT4DC07</accession>
<comment type="subcellular location">
    <subcellularLocation>
        <location evidence="1">Cytoplasm</location>
    </subcellularLocation>
</comment>
<evidence type="ECO:0000256" key="3">
    <source>
        <dbReference type="ARBA" id="ARBA00022597"/>
    </source>
</evidence>
<keyword evidence="5" id="KW-0598">Phosphotransferase system</keyword>
<evidence type="ECO:0000256" key="2">
    <source>
        <dbReference type="ARBA" id="ARBA00022448"/>
    </source>
</evidence>
<keyword evidence="9" id="KW-1185">Reference proteome</keyword>
<reference evidence="8" key="1">
    <citation type="submission" date="2022-12" db="EMBL/GenBank/DDBJ databases">
        <title>Clostridium sp. nov., isolated from industrial wastewater.</title>
        <authorList>
            <person name="Jiayan W."/>
        </authorList>
    </citation>
    <scope>NUCLEOTIDE SEQUENCE</scope>
    <source>
        <strain evidence="8">ZC22-4</strain>
    </source>
</reference>
<evidence type="ECO:0000256" key="4">
    <source>
        <dbReference type="ARBA" id="ARBA00022679"/>
    </source>
</evidence>
<evidence type="ECO:0000256" key="6">
    <source>
        <dbReference type="ARBA" id="ARBA00022777"/>
    </source>
</evidence>
<dbReference type="PANTHER" id="PTHR45008">
    <property type="entry name" value="PTS SYSTEM GLUCOSE-SPECIFIC EIIA COMPONENT"/>
    <property type="match status" value="1"/>
</dbReference>
<dbReference type="Proteomes" id="UP001144612">
    <property type="component" value="Unassembled WGS sequence"/>
</dbReference>
<dbReference type="PROSITE" id="PS51093">
    <property type="entry name" value="PTS_EIIA_TYPE_1"/>
    <property type="match status" value="1"/>
</dbReference>
<dbReference type="EMBL" id="JAPQFJ010000016">
    <property type="protein sequence ID" value="MCY6959825.1"/>
    <property type="molecule type" value="Genomic_DNA"/>
</dbReference>
<proteinExistence type="predicted"/>
<dbReference type="Pfam" id="PF00358">
    <property type="entry name" value="PTS_EIIA_1"/>
    <property type="match status" value="1"/>
</dbReference>
<feature type="domain" description="PTS EIIA type-1" evidence="7">
    <location>
        <begin position="31"/>
        <end position="135"/>
    </location>
</feature>
<keyword evidence="4" id="KW-0808">Transferase</keyword>
<dbReference type="InterPro" id="IPR011055">
    <property type="entry name" value="Dup_hybrid_motif"/>
</dbReference>
<dbReference type="InterPro" id="IPR050890">
    <property type="entry name" value="PTS_EIIA_component"/>
</dbReference>
<evidence type="ECO:0000256" key="5">
    <source>
        <dbReference type="ARBA" id="ARBA00022683"/>
    </source>
</evidence>
<evidence type="ECO:0000256" key="1">
    <source>
        <dbReference type="ARBA" id="ARBA00004496"/>
    </source>
</evidence>
<name>A0ABT4DC07_9CLOT</name>
<dbReference type="PANTHER" id="PTHR45008:SF1">
    <property type="entry name" value="PTS SYSTEM GLUCOSE-SPECIFIC EIIA COMPONENT"/>
    <property type="match status" value="1"/>
</dbReference>
<keyword evidence="2" id="KW-0813">Transport</keyword>
<gene>
    <name evidence="8" type="ORF">OW729_14485</name>
</gene>
<dbReference type="Gene3D" id="2.70.70.10">
    <property type="entry name" value="Glucose Permease (Domain IIA)"/>
    <property type="match status" value="1"/>
</dbReference>
<protein>
    <submittedName>
        <fullName evidence="8">PTS glucose transporter subunit IIA</fullName>
    </submittedName>
</protein>
<keyword evidence="6" id="KW-0418">Kinase</keyword>
<comment type="caution">
    <text evidence="8">The sequence shown here is derived from an EMBL/GenBank/DDBJ whole genome shotgun (WGS) entry which is preliminary data.</text>
</comment>
<sequence length="163" mass="17697">MFGFFKKENNKENKIVAPVAGKVLDLSEVPDKVFATKLAGDGVAIECEGNAILAPADGILTLIFKTNHAFAITLDDGTELLVHIGIDTVKLQGEGFERVAEQGDKVKVGDPIIKIDEEFIKSQGYSLITPVLITNPEDVKIIEYKTGFNAKSGEDTLLTYTLK</sequence>
<evidence type="ECO:0000259" key="7">
    <source>
        <dbReference type="PROSITE" id="PS51093"/>
    </source>
</evidence>
<dbReference type="SUPFAM" id="SSF51261">
    <property type="entry name" value="Duplicated hybrid motif"/>
    <property type="match status" value="1"/>
</dbReference>
<dbReference type="InterPro" id="IPR001127">
    <property type="entry name" value="PTS_EIIA_1_perm"/>
</dbReference>
<evidence type="ECO:0000313" key="9">
    <source>
        <dbReference type="Proteomes" id="UP001144612"/>
    </source>
</evidence>
<dbReference type="PROSITE" id="PS00371">
    <property type="entry name" value="PTS_EIIA_TYPE_1_HIS"/>
    <property type="match status" value="1"/>
</dbReference>
<organism evidence="8 9">
    <name type="scientific">Clostridium brassicae</name>
    <dbReference type="NCBI Taxonomy" id="2999072"/>
    <lineage>
        <taxon>Bacteria</taxon>
        <taxon>Bacillati</taxon>
        <taxon>Bacillota</taxon>
        <taxon>Clostridia</taxon>
        <taxon>Eubacteriales</taxon>
        <taxon>Clostridiaceae</taxon>
        <taxon>Clostridium</taxon>
    </lineage>
</organism>
<dbReference type="RefSeq" id="WP_268062262.1">
    <property type="nucleotide sequence ID" value="NZ_JAPQFJ010000016.1"/>
</dbReference>
<keyword evidence="3 8" id="KW-0762">Sugar transport</keyword>
<dbReference type="NCBIfam" id="TIGR00830">
    <property type="entry name" value="PTBA"/>
    <property type="match status" value="1"/>
</dbReference>